<dbReference type="InterPro" id="IPR006612">
    <property type="entry name" value="THAP_Znf"/>
</dbReference>
<evidence type="ECO:0000313" key="9">
    <source>
        <dbReference type="Proteomes" id="UP000821866"/>
    </source>
</evidence>
<keyword evidence="1" id="KW-0479">Metal-binding</keyword>
<evidence type="ECO:0000259" key="7">
    <source>
        <dbReference type="PROSITE" id="PS50950"/>
    </source>
</evidence>
<dbReference type="VEuPathDB" id="VectorBase:LOC119181553"/>
<keyword evidence="9" id="KW-1185">Reference proteome</keyword>
<dbReference type="Proteomes" id="UP000821866">
    <property type="component" value="Chromosome 9"/>
</dbReference>
<dbReference type="Pfam" id="PF05485">
    <property type="entry name" value="THAP"/>
    <property type="match status" value="1"/>
</dbReference>
<keyword evidence="3" id="KW-0862">Zinc</keyword>
<dbReference type="VEuPathDB" id="VectorBase:LOC119187727"/>
<name>A0A9J6D4D7_RHIMP</name>
<reference evidence="8" key="2">
    <citation type="submission" date="2021-09" db="EMBL/GenBank/DDBJ databases">
        <authorList>
            <person name="Jia N."/>
            <person name="Wang J."/>
            <person name="Shi W."/>
            <person name="Du L."/>
            <person name="Sun Y."/>
            <person name="Zhan W."/>
            <person name="Jiang J."/>
            <person name="Wang Q."/>
            <person name="Zhang B."/>
            <person name="Ji P."/>
            <person name="Sakyi L.B."/>
            <person name="Cui X."/>
            <person name="Yuan T."/>
            <person name="Jiang B."/>
            <person name="Yang W."/>
            <person name="Lam T.T.-Y."/>
            <person name="Chang Q."/>
            <person name="Ding S."/>
            <person name="Wang X."/>
            <person name="Zhu J."/>
            <person name="Ruan X."/>
            <person name="Zhao L."/>
            <person name="Wei J."/>
            <person name="Que T."/>
            <person name="Du C."/>
            <person name="Cheng J."/>
            <person name="Dai P."/>
            <person name="Han X."/>
            <person name="Huang E."/>
            <person name="Gao Y."/>
            <person name="Liu J."/>
            <person name="Shao H."/>
            <person name="Ye R."/>
            <person name="Li L."/>
            <person name="Wei W."/>
            <person name="Wang X."/>
            <person name="Wang C."/>
            <person name="Huo Q."/>
            <person name="Li W."/>
            <person name="Guo W."/>
            <person name="Chen H."/>
            <person name="Chen S."/>
            <person name="Zhou L."/>
            <person name="Zhou L."/>
            <person name="Ni X."/>
            <person name="Tian J."/>
            <person name="Zhou Y."/>
            <person name="Sheng Y."/>
            <person name="Liu T."/>
            <person name="Pan Y."/>
            <person name="Xia L."/>
            <person name="Li J."/>
            <person name="Zhao F."/>
            <person name="Cao W."/>
        </authorList>
    </citation>
    <scope>NUCLEOTIDE SEQUENCE</scope>
    <source>
        <strain evidence="8">Rmic-2018</strain>
        <tissue evidence="8">Larvae</tissue>
    </source>
</reference>
<dbReference type="PANTHER" id="PTHR47272:SF2">
    <property type="entry name" value="PIGGYBAC TRANSPOSABLE ELEMENT-DERIVED PROTEIN 3-LIKE"/>
    <property type="match status" value="1"/>
</dbReference>
<dbReference type="VEuPathDB" id="VectorBase:LOC119172966"/>
<dbReference type="EMBL" id="JABSTU010000011">
    <property type="protein sequence ID" value="KAH8008711.1"/>
    <property type="molecule type" value="Genomic_DNA"/>
</dbReference>
<accession>A0A9J6D4D7</accession>
<evidence type="ECO:0000256" key="3">
    <source>
        <dbReference type="ARBA" id="ARBA00022833"/>
    </source>
</evidence>
<evidence type="ECO:0000256" key="2">
    <source>
        <dbReference type="ARBA" id="ARBA00022771"/>
    </source>
</evidence>
<feature type="region of interest" description="Disordered" evidence="6">
    <location>
        <begin position="137"/>
        <end position="182"/>
    </location>
</feature>
<dbReference type="SUPFAM" id="SSF57716">
    <property type="entry name" value="Glucocorticoid receptor-like (DNA-binding domain)"/>
    <property type="match status" value="1"/>
</dbReference>
<feature type="domain" description="THAP-type" evidence="7">
    <location>
        <begin position="1"/>
        <end position="80"/>
    </location>
</feature>
<organism evidence="8 9">
    <name type="scientific">Rhipicephalus microplus</name>
    <name type="common">Cattle tick</name>
    <name type="synonym">Boophilus microplus</name>
    <dbReference type="NCBI Taxonomy" id="6941"/>
    <lineage>
        <taxon>Eukaryota</taxon>
        <taxon>Metazoa</taxon>
        <taxon>Ecdysozoa</taxon>
        <taxon>Arthropoda</taxon>
        <taxon>Chelicerata</taxon>
        <taxon>Arachnida</taxon>
        <taxon>Acari</taxon>
        <taxon>Parasitiformes</taxon>
        <taxon>Ixodida</taxon>
        <taxon>Ixodoidea</taxon>
        <taxon>Ixodidae</taxon>
        <taxon>Rhipicephalinae</taxon>
        <taxon>Rhipicephalus</taxon>
        <taxon>Boophilus</taxon>
    </lineage>
</organism>
<evidence type="ECO:0000256" key="4">
    <source>
        <dbReference type="ARBA" id="ARBA00023125"/>
    </source>
</evidence>
<comment type="caution">
    <text evidence="8">The sequence shown here is derived from an EMBL/GenBank/DDBJ whole genome shotgun (WGS) entry which is preliminary data.</text>
</comment>
<dbReference type="AlphaFoldDB" id="A0A9J6D4D7"/>
<dbReference type="SMART" id="SM00692">
    <property type="entry name" value="DM3"/>
    <property type="match status" value="1"/>
</dbReference>
<dbReference type="InterPro" id="IPR029526">
    <property type="entry name" value="PGBD"/>
</dbReference>
<proteinExistence type="predicted"/>
<feature type="compositionally biased region" description="Basic and acidic residues" evidence="6">
    <location>
        <begin position="148"/>
        <end position="161"/>
    </location>
</feature>
<dbReference type="SMART" id="SM00980">
    <property type="entry name" value="THAP"/>
    <property type="match status" value="1"/>
</dbReference>
<evidence type="ECO:0000256" key="6">
    <source>
        <dbReference type="SAM" id="MobiDB-lite"/>
    </source>
</evidence>
<evidence type="ECO:0000313" key="8">
    <source>
        <dbReference type="EMBL" id="KAH8008711.1"/>
    </source>
</evidence>
<protein>
    <recommendedName>
        <fullName evidence="7">THAP-type domain-containing protein</fullName>
    </recommendedName>
</protein>
<evidence type="ECO:0000256" key="5">
    <source>
        <dbReference type="PROSITE-ProRule" id="PRU00309"/>
    </source>
</evidence>
<keyword evidence="2 5" id="KW-0863">Zinc-finger</keyword>
<dbReference type="Pfam" id="PF13843">
    <property type="entry name" value="DDE_Tnp_1_7"/>
    <property type="match status" value="1"/>
</dbReference>
<gene>
    <name evidence="8" type="ORF">HPB51_003358</name>
</gene>
<dbReference type="PANTHER" id="PTHR47272">
    <property type="entry name" value="DDE_TNP_1_7 DOMAIN-CONTAINING PROTEIN"/>
    <property type="match status" value="1"/>
</dbReference>
<feature type="region of interest" description="Disordered" evidence="6">
    <location>
        <begin position="346"/>
        <end position="386"/>
    </location>
</feature>
<dbReference type="GO" id="GO:0008270">
    <property type="term" value="F:zinc ion binding"/>
    <property type="evidence" value="ECO:0007669"/>
    <property type="project" value="UniProtKB-KW"/>
</dbReference>
<keyword evidence="4 5" id="KW-0238">DNA-binding</keyword>
<sequence>MVSSCVAFGCTNRAKQKPGITFHVFPKDKTLRDAWQRAVRRDGWEPKNADVLCSEHSEANCFDRTGQTTRLRPGTIPTIFPAFPAHLQKPRKPFVSAVTGPPAVESRDMFAFAEQVNNHQKALTDDEIRELLFGDESDLDVDSDSGDEAEKFQPDAALHSEESDENEDSSRRTQLRQYVRGKPNPTGLKSFVLADRLGRVLDFEVYQGATTPIPSEHKDLGISGGIVMRLAETMPLLEDCVLCFHRFFTSVPLIERLLKQGMFGHGTVMTNRIRTTLKSDKELLADGHGSSHEKVSTDGKMVVVKWMDTSWLNYKEDTKEAGYTRSQVLHLLDFRIQVAEALIRGSEERKRRGRPSADASGHSEHHHRAAVQIPGPDVRFEQEGHWPDPQVMTNSPRCRLSGCKAKSQVQCFKCKVFLCLKAGKNCFRDFHHK</sequence>
<dbReference type="GO" id="GO:0003677">
    <property type="term" value="F:DNA binding"/>
    <property type="evidence" value="ECO:0007669"/>
    <property type="project" value="UniProtKB-UniRule"/>
</dbReference>
<feature type="compositionally biased region" description="Acidic residues" evidence="6">
    <location>
        <begin position="137"/>
        <end position="147"/>
    </location>
</feature>
<dbReference type="PROSITE" id="PS50950">
    <property type="entry name" value="ZF_THAP"/>
    <property type="match status" value="1"/>
</dbReference>
<evidence type="ECO:0000256" key="1">
    <source>
        <dbReference type="ARBA" id="ARBA00022723"/>
    </source>
</evidence>
<reference evidence="8" key="1">
    <citation type="journal article" date="2020" name="Cell">
        <title>Large-Scale Comparative Analyses of Tick Genomes Elucidate Their Genetic Diversity and Vector Capacities.</title>
        <authorList>
            <consortium name="Tick Genome and Microbiome Consortium (TIGMIC)"/>
            <person name="Jia N."/>
            <person name="Wang J."/>
            <person name="Shi W."/>
            <person name="Du L."/>
            <person name="Sun Y."/>
            <person name="Zhan W."/>
            <person name="Jiang J.F."/>
            <person name="Wang Q."/>
            <person name="Zhang B."/>
            <person name="Ji P."/>
            <person name="Bell-Sakyi L."/>
            <person name="Cui X.M."/>
            <person name="Yuan T.T."/>
            <person name="Jiang B.G."/>
            <person name="Yang W.F."/>
            <person name="Lam T.T."/>
            <person name="Chang Q.C."/>
            <person name="Ding S.J."/>
            <person name="Wang X.J."/>
            <person name="Zhu J.G."/>
            <person name="Ruan X.D."/>
            <person name="Zhao L."/>
            <person name="Wei J.T."/>
            <person name="Ye R.Z."/>
            <person name="Que T.C."/>
            <person name="Du C.H."/>
            <person name="Zhou Y.H."/>
            <person name="Cheng J.X."/>
            <person name="Dai P.F."/>
            <person name="Guo W.B."/>
            <person name="Han X.H."/>
            <person name="Huang E.J."/>
            <person name="Li L.F."/>
            <person name="Wei W."/>
            <person name="Gao Y.C."/>
            <person name="Liu J.Z."/>
            <person name="Shao H.Z."/>
            <person name="Wang X."/>
            <person name="Wang C.C."/>
            <person name="Yang T.C."/>
            <person name="Huo Q.B."/>
            <person name="Li W."/>
            <person name="Chen H.Y."/>
            <person name="Chen S.E."/>
            <person name="Zhou L.G."/>
            <person name="Ni X.B."/>
            <person name="Tian J.H."/>
            <person name="Sheng Y."/>
            <person name="Liu T."/>
            <person name="Pan Y.S."/>
            <person name="Xia L.Y."/>
            <person name="Li J."/>
            <person name="Zhao F."/>
            <person name="Cao W.C."/>
        </authorList>
    </citation>
    <scope>NUCLEOTIDE SEQUENCE</scope>
    <source>
        <strain evidence="8">Rmic-2018</strain>
    </source>
</reference>